<dbReference type="PANTHER" id="PTHR12857">
    <property type="entry name" value="CXXC MOTIF CONTAINING ZINC BINDING PROTEIN"/>
    <property type="match status" value="1"/>
</dbReference>
<reference evidence="5" key="2">
    <citation type="submission" date="2015-01" db="EMBL/GenBank/DDBJ databases">
        <title>Evolutionary Origins and Diversification of the Mycorrhizal Mutualists.</title>
        <authorList>
            <consortium name="DOE Joint Genome Institute"/>
            <consortium name="Mycorrhizal Genomics Consortium"/>
            <person name="Kohler A."/>
            <person name="Kuo A."/>
            <person name="Nagy L.G."/>
            <person name="Floudas D."/>
            <person name="Copeland A."/>
            <person name="Barry K.W."/>
            <person name="Cichocki N."/>
            <person name="Veneault-Fourrey C."/>
            <person name="LaButti K."/>
            <person name="Lindquist E.A."/>
            <person name="Lipzen A."/>
            <person name="Lundell T."/>
            <person name="Morin E."/>
            <person name="Murat C."/>
            <person name="Riley R."/>
            <person name="Ohm R."/>
            <person name="Sun H."/>
            <person name="Tunlid A."/>
            <person name="Henrissat B."/>
            <person name="Grigoriev I.V."/>
            <person name="Hibbett D.S."/>
            <person name="Martin F."/>
        </authorList>
    </citation>
    <scope>NUCLEOTIDE SEQUENCE [LARGE SCALE GENOMIC DNA]</scope>
    <source>
        <strain evidence="5">441</strain>
    </source>
</reference>
<evidence type="ECO:0000256" key="1">
    <source>
        <dbReference type="ARBA" id="ARBA00007818"/>
    </source>
</evidence>
<dbReference type="STRING" id="765257.A0A0C9ZGG5"/>
<dbReference type="AlphaFoldDB" id="A0A0C9ZGG5"/>
<dbReference type="Proteomes" id="UP000054018">
    <property type="component" value="Unassembled WGS sequence"/>
</dbReference>
<dbReference type="Pfam" id="PF05907">
    <property type="entry name" value="CXXC_Zn-b_euk"/>
    <property type="match status" value="1"/>
</dbReference>
<dbReference type="SUPFAM" id="SSF141678">
    <property type="entry name" value="MAL13P1.257-like"/>
    <property type="match status" value="1"/>
</dbReference>
<keyword evidence="2" id="KW-0479">Metal-binding</keyword>
<keyword evidence="3" id="KW-0862">Zinc</keyword>
<comment type="similarity">
    <text evidence="1">Belongs to the UPF0587 family.</text>
</comment>
<dbReference type="OrthoDB" id="10248838at2759"/>
<organism evidence="4 5">
    <name type="scientific">Pisolithus microcarpus 441</name>
    <dbReference type="NCBI Taxonomy" id="765257"/>
    <lineage>
        <taxon>Eukaryota</taxon>
        <taxon>Fungi</taxon>
        <taxon>Dikarya</taxon>
        <taxon>Basidiomycota</taxon>
        <taxon>Agaricomycotina</taxon>
        <taxon>Agaricomycetes</taxon>
        <taxon>Agaricomycetidae</taxon>
        <taxon>Boletales</taxon>
        <taxon>Sclerodermatineae</taxon>
        <taxon>Pisolithaceae</taxon>
        <taxon>Pisolithus</taxon>
    </lineage>
</organism>
<sequence>MVRLKLEIQADLENVTDLRPSSDDFDYFFNVTCTACHETHPKSVSVNRAQEREVSGGKNITAHFVWRCGNCKRESSAKFDPSVPVRPYRDSGNLAELLVIECRGLEFVGFDPRGTWTCNGNTGKFFEVEFQDGDWCEYDEDAHLPVQINFKGSRWSRA</sequence>
<name>A0A0C9ZGG5_9AGAM</name>
<evidence type="ECO:0000256" key="2">
    <source>
        <dbReference type="ARBA" id="ARBA00022723"/>
    </source>
</evidence>
<gene>
    <name evidence="4" type="ORF">PISMIDRAFT_580103</name>
</gene>
<keyword evidence="5" id="KW-1185">Reference proteome</keyword>
<protein>
    <recommendedName>
        <fullName evidence="6">DUF866-domain-containing protein</fullName>
    </recommendedName>
</protein>
<dbReference type="HOGENOM" id="CLU_114688_0_0_1"/>
<proteinExistence type="inferred from homology"/>
<dbReference type="GO" id="GO:0008270">
    <property type="term" value="F:zinc ion binding"/>
    <property type="evidence" value="ECO:0007669"/>
    <property type="project" value="TreeGrafter"/>
</dbReference>
<dbReference type="PANTHER" id="PTHR12857:SF0">
    <property type="entry name" value="CXXC MOTIF CONTAINING ZINC BINDING PROTEIN"/>
    <property type="match status" value="1"/>
</dbReference>
<dbReference type="InterPro" id="IPR008584">
    <property type="entry name" value="CXXC_Zn-binding_euk"/>
</dbReference>
<evidence type="ECO:0000313" key="4">
    <source>
        <dbReference type="EMBL" id="KIK28386.1"/>
    </source>
</evidence>
<evidence type="ECO:0000313" key="5">
    <source>
        <dbReference type="Proteomes" id="UP000054018"/>
    </source>
</evidence>
<accession>A0A0C9ZGG5</accession>
<evidence type="ECO:0008006" key="6">
    <source>
        <dbReference type="Google" id="ProtNLM"/>
    </source>
</evidence>
<evidence type="ECO:0000256" key="3">
    <source>
        <dbReference type="ARBA" id="ARBA00022833"/>
    </source>
</evidence>
<dbReference type="EMBL" id="KN833692">
    <property type="protein sequence ID" value="KIK28386.1"/>
    <property type="molecule type" value="Genomic_DNA"/>
</dbReference>
<reference evidence="4 5" key="1">
    <citation type="submission" date="2014-04" db="EMBL/GenBank/DDBJ databases">
        <authorList>
            <consortium name="DOE Joint Genome Institute"/>
            <person name="Kuo A."/>
            <person name="Kohler A."/>
            <person name="Costa M.D."/>
            <person name="Nagy L.G."/>
            <person name="Floudas D."/>
            <person name="Copeland A."/>
            <person name="Barry K.W."/>
            <person name="Cichocki N."/>
            <person name="Veneault-Fourrey C."/>
            <person name="LaButti K."/>
            <person name="Lindquist E.A."/>
            <person name="Lipzen A."/>
            <person name="Lundell T."/>
            <person name="Morin E."/>
            <person name="Murat C."/>
            <person name="Sun H."/>
            <person name="Tunlid A."/>
            <person name="Henrissat B."/>
            <person name="Grigoriev I.V."/>
            <person name="Hibbett D.S."/>
            <person name="Martin F."/>
            <person name="Nordberg H.P."/>
            <person name="Cantor M.N."/>
            <person name="Hua S.X."/>
        </authorList>
    </citation>
    <scope>NUCLEOTIDE SEQUENCE [LARGE SCALE GENOMIC DNA]</scope>
    <source>
        <strain evidence="4 5">441</strain>
    </source>
</reference>